<sequence>MYFLYIKALHIIGVIVWFAGLFYLGRLFVYHQETNQRSEPLRTALKLQFSQMERRLYYGITWPGLCISIVFGTALIFEIGLQNWLHSKLALAAILVGYHLLCGHLRKQLLHDKCNWSAKQFRFFNEIPTLLLVSIVFIVVFKNEFSWSIFSIILGGLILLISGTLQWLAKRRKNEAAENN</sequence>
<dbReference type="GO" id="GO:0046872">
    <property type="term" value="F:metal ion binding"/>
    <property type="evidence" value="ECO:0007669"/>
    <property type="project" value="UniProtKB-KW"/>
</dbReference>
<evidence type="ECO:0000256" key="2">
    <source>
        <dbReference type="ARBA" id="ARBA00004651"/>
    </source>
</evidence>
<comment type="cofactor">
    <cofactor evidence="1">
        <name>heme b</name>
        <dbReference type="ChEBI" id="CHEBI:60344"/>
    </cofactor>
</comment>
<dbReference type="GO" id="GO:0016491">
    <property type="term" value="F:oxidoreductase activity"/>
    <property type="evidence" value="ECO:0007669"/>
    <property type="project" value="UniProtKB-KW"/>
</dbReference>
<keyword evidence="9" id="KW-0408">Iron</keyword>
<dbReference type="AlphaFoldDB" id="A0A381T8Y0"/>
<dbReference type="NCBIfam" id="TIGR00701">
    <property type="entry name" value="protoporphyrinogen oxidase HemJ"/>
    <property type="match status" value="1"/>
</dbReference>
<dbReference type="InterPro" id="IPR005265">
    <property type="entry name" value="HemJ-like"/>
</dbReference>
<dbReference type="HAMAP" id="MF_02239">
    <property type="entry name" value="HemJ"/>
    <property type="match status" value="1"/>
</dbReference>
<proteinExistence type="inferred from homology"/>
<accession>A0A381T8Y0</accession>
<reference evidence="13" key="1">
    <citation type="submission" date="2018-05" db="EMBL/GenBank/DDBJ databases">
        <authorList>
            <person name="Lanie J.A."/>
            <person name="Ng W.-L."/>
            <person name="Kazmierczak K.M."/>
            <person name="Andrzejewski T.M."/>
            <person name="Davidsen T.M."/>
            <person name="Wayne K.J."/>
            <person name="Tettelin H."/>
            <person name="Glass J.I."/>
            <person name="Rusch D."/>
            <person name="Podicherti R."/>
            <person name="Tsui H.-C.T."/>
            <person name="Winkler M.E."/>
        </authorList>
    </citation>
    <scope>NUCLEOTIDE SEQUENCE</scope>
</reference>
<evidence type="ECO:0000256" key="7">
    <source>
        <dbReference type="ARBA" id="ARBA00022989"/>
    </source>
</evidence>
<keyword evidence="3" id="KW-1003">Cell membrane</keyword>
<evidence type="ECO:0000256" key="3">
    <source>
        <dbReference type="ARBA" id="ARBA00022475"/>
    </source>
</evidence>
<name>A0A381T8Y0_9ZZZZ</name>
<keyword evidence="4" id="KW-0349">Heme</keyword>
<comment type="subcellular location">
    <subcellularLocation>
        <location evidence="2">Cell membrane</location>
        <topology evidence="2">Multi-pass membrane protein</topology>
    </subcellularLocation>
</comment>
<dbReference type="EMBL" id="UINC01004124">
    <property type="protein sequence ID" value="SVA11981.1"/>
    <property type="molecule type" value="Genomic_DNA"/>
</dbReference>
<evidence type="ECO:0000256" key="11">
    <source>
        <dbReference type="ARBA" id="ARBA00023444"/>
    </source>
</evidence>
<evidence type="ECO:0000256" key="12">
    <source>
        <dbReference type="SAM" id="Phobius"/>
    </source>
</evidence>
<keyword evidence="10 12" id="KW-0472">Membrane</keyword>
<feature type="transmembrane region" description="Helical" evidence="12">
    <location>
        <begin position="123"/>
        <end position="141"/>
    </location>
</feature>
<evidence type="ECO:0000313" key="13">
    <source>
        <dbReference type="EMBL" id="SVA11981.1"/>
    </source>
</evidence>
<gene>
    <name evidence="13" type="ORF">METZ01_LOCUS64835</name>
</gene>
<protein>
    <recommendedName>
        <fullName evidence="14">Protoporphyrinogen IX oxidase</fullName>
    </recommendedName>
</protein>
<feature type="transmembrane region" description="Helical" evidence="12">
    <location>
        <begin position="6"/>
        <end position="29"/>
    </location>
</feature>
<evidence type="ECO:0000256" key="1">
    <source>
        <dbReference type="ARBA" id="ARBA00001970"/>
    </source>
</evidence>
<comment type="pathway">
    <text evidence="11">Porphyrin-containing compound metabolism.</text>
</comment>
<evidence type="ECO:0000256" key="6">
    <source>
        <dbReference type="ARBA" id="ARBA00022723"/>
    </source>
</evidence>
<evidence type="ECO:0000256" key="9">
    <source>
        <dbReference type="ARBA" id="ARBA00023004"/>
    </source>
</evidence>
<evidence type="ECO:0000256" key="10">
    <source>
        <dbReference type="ARBA" id="ARBA00023136"/>
    </source>
</evidence>
<evidence type="ECO:0008006" key="14">
    <source>
        <dbReference type="Google" id="ProtNLM"/>
    </source>
</evidence>
<feature type="transmembrane region" description="Helical" evidence="12">
    <location>
        <begin position="56"/>
        <end position="77"/>
    </location>
</feature>
<feature type="transmembrane region" description="Helical" evidence="12">
    <location>
        <begin position="147"/>
        <end position="169"/>
    </location>
</feature>
<keyword evidence="8" id="KW-0560">Oxidoreductase</keyword>
<dbReference type="GO" id="GO:0005886">
    <property type="term" value="C:plasma membrane"/>
    <property type="evidence" value="ECO:0007669"/>
    <property type="project" value="UniProtKB-SubCell"/>
</dbReference>
<dbReference type="Pfam" id="PF03653">
    <property type="entry name" value="UPF0093"/>
    <property type="match status" value="1"/>
</dbReference>
<evidence type="ECO:0000256" key="8">
    <source>
        <dbReference type="ARBA" id="ARBA00023002"/>
    </source>
</evidence>
<evidence type="ECO:0000256" key="4">
    <source>
        <dbReference type="ARBA" id="ARBA00022617"/>
    </source>
</evidence>
<dbReference type="PANTHER" id="PTHR40255:SF1">
    <property type="entry name" value="PROTOPORPHYRINOGEN IX OXIDASE"/>
    <property type="match status" value="1"/>
</dbReference>
<dbReference type="PANTHER" id="PTHR40255">
    <property type="entry name" value="UPF0093 MEMBRANE PROTEIN SLR1790"/>
    <property type="match status" value="1"/>
</dbReference>
<keyword evidence="7 12" id="KW-1133">Transmembrane helix</keyword>
<evidence type="ECO:0000256" key="5">
    <source>
        <dbReference type="ARBA" id="ARBA00022692"/>
    </source>
</evidence>
<keyword evidence="5 12" id="KW-0812">Transmembrane</keyword>
<feature type="transmembrane region" description="Helical" evidence="12">
    <location>
        <begin position="83"/>
        <end position="102"/>
    </location>
</feature>
<organism evidence="13">
    <name type="scientific">marine metagenome</name>
    <dbReference type="NCBI Taxonomy" id="408172"/>
    <lineage>
        <taxon>unclassified sequences</taxon>
        <taxon>metagenomes</taxon>
        <taxon>ecological metagenomes</taxon>
    </lineage>
</organism>
<keyword evidence="6" id="KW-0479">Metal-binding</keyword>